<name>A0ACC1XR09_MELAZ</name>
<gene>
    <name evidence="1" type="ORF">OWV82_015449</name>
</gene>
<reference evidence="1 2" key="1">
    <citation type="journal article" date="2023" name="Science">
        <title>Complex scaffold remodeling in plant triterpene biosynthesis.</title>
        <authorList>
            <person name="De La Pena R."/>
            <person name="Hodgson H."/>
            <person name="Liu J.C."/>
            <person name="Stephenson M.J."/>
            <person name="Martin A.C."/>
            <person name="Owen C."/>
            <person name="Harkess A."/>
            <person name="Leebens-Mack J."/>
            <person name="Jimenez L.E."/>
            <person name="Osbourn A."/>
            <person name="Sattely E.S."/>
        </authorList>
    </citation>
    <scope>NUCLEOTIDE SEQUENCE [LARGE SCALE GENOMIC DNA]</scope>
    <source>
        <strain evidence="2">cv. JPN11</strain>
        <tissue evidence="1">Leaf</tissue>
    </source>
</reference>
<evidence type="ECO:0000313" key="2">
    <source>
        <dbReference type="Proteomes" id="UP001164539"/>
    </source>
</evidence>
<organism evidence="1 2">
    <name type="scientific">Melia azedarach</name>
    <name type="common">Chinaberry tree</name>
    <dbReference type="NCBI Taxonomy" id="155640"/>
    <lineage>
        <taxon>Eukaryota</taxon>
        <taxon>Viridiplantae</taxon>
        <taxon>Streptophyta</taxon>
        <taxon>Embryophyta</taxon>
        <taxon>Tracheophyta</taxon>
        <taxon>Spermatophyta</taxon>
        <taxon>Magnoliopsida</taxon>
        <taxon>eudicotyledons</taxon>
        <taxon>Gunneridae</taxon>
        <taxon>Pentapetalae</taxon>
        <taxon>rosids</taxon>
        <taxon>malvids</taxon>
        <taxon>Sapindales</taxon>
        <taxon>Meliaceae</taxon>
        <taxon>Melia</taxon>
    </lineage>
</organism>
<accession>A0ACC1XR09</accession>
<dbReference type="Proteomes" id="UP001164539">
    <property type="component" value="Chromosome 8"/>
</dbReference>
<dbReference type="EMBL" id="CM051401">
    <property type="protein sequence ID" value="KAJ4713342.1"/>
    <property type="molecule type" value="Genomic_DNA"/>
</dbReference>
<sequence>MVTEAFQRNRVANGEAEKSIHKESFQTQRQDCKRRHGSNRTVATSSDENCIDEHMVGMSSSDATEDVDMNTQPDVVFKKARVQRELTLQDMYNQESFDDDDDEDDSDWEPVQKHVEIMKWFCTNCTMVNLDDVVHCDICGEHKESGILRHGFYASPSLQDGQTDVELEVKGKYKDLHSGISFSNSRTAIGFDERMLLHSEVEMKSHPHPERPDRLRAIAASLATAGIFPGRCYPISAREITREELKMVHSLEQIEAVDLSSQIYASYFTPDTYANEHSAQAARLAAGLCAELASEIFSGRAKNGFALVRPPGHHAGVRQSMGFCLHNNAAIAAFAAQTAGAKKVLIVDWDVHHGNGTQEIFERNKSVLYISLHRHEGGRFYPGTGAANEVGTEGAEGYCVNVPWSRGGVGDNDYVFAFQNVVLPIASEFAPDFTIISAGFDAARGDPLGCCDVTPAGYAQMTHMLDALTGGKLLVILEGGYNLRSISSSATSVIKVLLGENSGCELDQCVPSRAGLQTVLEVLKIQMNFWSSLEPRFAKLQSQWELYAAQNKKKQLKKIRRAVAPIWWKWGRKRLLYHILKGHLRVKSKGY</sequence>
<proteinExistence type="predicted"/>
<protein>
    <submittedName>
        <fullName evidence="1">Histone deacetylase</fullName>
    </submittedName>
</protein>
<comment type="caution">
    <text evidence="1">The sequence shown here is derived from an EMBL/GenBank/DDBJ whole genome shotgun (WGS) entry which is preliminary data.</text>
</comment>
<evidence type="ECO:0000313" key="1">
    <source>
        <dbReference type="EMBL" id="KAJ4713342.1"/>
    </source>
</evidence>
<keyword evidence="2" id="KW-1185">Reference proteome</keyword>